<proteinExistence type="predicted"/>
<dbReference type="EMBL" id="PEIB01000046">
    <property type="protein sequence ID" value="RXJ70599.1"/>
    <property type="molecule type" value="Genomic_DNA"/>
</dbReference>
<comment type="caution">
    <text evidence="1">The sequence shown here is derived from an EMBL/GenBank/DDBJ whole genome shotgun (WGS) entry which is preliminary data.</text>
</comment>
<dbReference type="AlphaFoldDB" id="A0A4Q0YMQ6"/>
<accession>A0A4Q0YMQ6</accession>
<sequence>MRINYQGQTIANFNGAIAFLDALSIVQETLGHEILPEDVSLEPETKFEVTTAIREKIEDEAGDQASLLGTTADGVQLLLFGFCQLVVKLNAASTLAEVREAAGPFNDLASSFLTKVESGEVKLPFQVKGLESVVEDIESRATAVAEVLGQS</sequence>
<evidence type="ECO:0000313" key="2">
    <source>
        <dbReference type="Proteomes" id="UP000290287"/>
    </source>
</evidence>
<name>A0A4Q0YMQ6_9GAMM</name>
<reference evidence="1 2" key="1">
    <citation type="submission" date="2017-10" db="EMBL/GenBank/DDBJ databases">
        <title>Nyctiphanis sp. nov., isolated from the stomach of the euphausiid Nyctiphanes simplex (Hansen, 1911) in the Gulf of California.</title>
        <authorList>
            <person name="Gomez-Gil B."/>
            <person name="Aguilar-Mendez M."/>
            <person name="Lopez-Cortes A."/>
            <person name="Gomez-Gutierrez J."/>
            <person name="Roque A."/>
            <person name="Lang E."/>
            <person name="Gonzalez-Castillo A."/>
        </authorList>
    </citation>
    <scope>NUCLEOTIDE SEQUENCE [LARGE SCALE GENOMIC DNA]</scope>
    <source>
        <strain evidence="1 2">CAIM 600</strain>
    </source>
</reference>
<protein>
    <submittedName>
        <fullName evidence="1">Uncharacterized protein</fullName>
    </submittedName>
</protein>
<dbReference type="RefSeq" id="WP_129124160.1">
    <property type="nucleotide sequence ID" value="NZ_PEIB01000046.1"/>
</dbReference>
<keyword evidence="2" id="KW-1185">Reference proteome</keyword>
<dbReference type="Proteomes" id="UP000290287">
    <property type="component" value="Unassembled WGS sequence"/>
</dbReference>
<organism evidence="1 2">
    <name type="scientific">Veronia nyctiphanis</name>
    <dbReference type="NCBI Taxonomy" id="1278244"/>
    <lineage>
        <taxon>Bacteria</taxon>
        <taxon>Pseudomonadati</taxon>
        <taxon>Pseudomonadota</taxon>
        <taxon>Gammaproteobacteria</taxon>
        <taxon>Vibrionales</taxon>
        <taxon>Vibrionaceae</taxon>
        <taxon>Veronia</taxon>
    </lineage>
</organism>
<gene>
    <name evidence="1" type="ORF">CS022_22730</name>
</gene>
<dbReference type="OrthoDB" id="6304091at2"/>
<evidence type="ECO:0000313" key="1">
    <source>
        <dbReference type="EMBL" id="RXJ70599.1"/>
    </source>
</evidence>